<dbReference type="GO" id="GO:0043856">
    <property type="term" value="F:anti-sigma factor antagonist activity"/>
    <property type="evidence" value="ECO:0007669"/>
    <property type="project" value="TreeGrafter"/>
</dbReference>
<evidence type="ECO:0000259" key="1">
    <source>
        <dbReference type="PROSITE" id="PS50801"/>
    </source>
</evidence>
<evidence type="ECO:0000313" key="3">
    <source>
        <dbReference type="Proteomes" id="UP000233256"/>
    </source>
</evidence>
<reference evidence="2 3" key="1">
    <citation type="journal article" date="2017" name="ISME J.">
        <title>Potential for microbial H2 and metal transformations associated with novel bacteria and archaea in deep terrestrial subsurface sediments.</title>
        <authorList>
            <person name="Hernsdorf A.W."/>
            <person name="Amano Y."/>
            <person name="Miyakawa K."/>
            <person name="Ise K."/>
            <person name="Suzuki Y."/>
            <person name="Anantharaman K."/>
            <person name="Probst A."/>
            <person name="Burstein D."/>
            <person name="Thomas B.C."/>
            <person name="Banfield J.F."/>
        </authorList>
    </citation>
    <scope>NUCLEOTIDE SEQUENCE [LARGE SCALE GENOMIC DNA]</scope>
    <source>
        <strain evidence="2">HGW-Wallbacteria-1</strain>
    </source>
</reference>
<sequence>MKEFYLRVDASRAPEALVALKGAMTASEDSDLLLRRIAELIEKGIFFFIVDMSNLDYVNSNGISTLIAVRKSIEDAGVNVRFVSPPQPLLRIFGNLGLCEYFGLAPEIPLEK</sequence>
<organism evidence="2 3">
    <name type="scientific">Candidatus Wallbacteria bacterium HGW-Wallbacteria-1</name>
    <dbReference type="NCBI Taxonomy" id="2013854"/>
    <lineage>
        <taxon>Bacteria</taxon>
        <taxon>Candidatus Walliibacteriota</taxon>
    </lineage>
</organism>
<evidence type="ECO:0000313" key="2">
    <source>
        <dbReference type="EMBL" id="PKK91920.1"/>
    </source>
</evidence>
<gene>
    <name evidence="2" type="ORF">CVV64_00395</name>
</gene>
<dbReference type="Proteomes" id="UP000233256">
    <property type="component" value="Unassembled WGS sequence"/>
</dbReference>
<accession>A0A2N1PUB9</accession>
<dbReference type="InterPro" id="IPR036513">
    <property type="entry name" value="STAS_dom_sf"/>
</dbReference>
<proteinExistence type="predicted"/>
<comment type="caution">
    <text evidence="2">The sequence shown here is derived from an EMBL/GenBank/DDBJ whole genome shotgun (WGS) entry which is preliminary data.</text>
</comment>
<protein>
    <recommendedName>
        <fullName evidence="1">STAS domain-containing protein</fullName>
    </recommendedName>
</protein>
<dbReference type="CDD" id="cd07043">
    <property type="entry name" value="STAS_anti-anti-sigma_factors"/>
    <property type="match status" value="1"/>
</dbReference>
<dbReference type="Gene3D" id="3.30.750.24">
    <property type="entry name" value="STAS domain"/>
    <property type="match status" value="1"/>
</dbReference>
<feature type="domain" description="STAS" evidence="1">
    <location>
        <begin position="29"/>
        <end position="112"/>
    </location>
</feature>
<name>A0A2N1PUB9_9BACT</name>
<dbReference type="PANTHER" id="PTHR33495">
    <property type="entry name" value="ANTI-SIGMA FACTOR ANTAGONIST TM_1081-RELATED-RELATED"/>
    <property type="match status" value="1"/>
</dbReference>
<dbReference type="InterPro" id="IPR002645">
    <property type="entry name" value="STAS_dom"/>
</dbReference>
<dbReference type="SUPFAM" id="SSF52091">
    <property type="entry name" value="SpoIIaa-like"/>
    <property type="match status" value="1"/>
</dbReference>
<dbReference type="Pfam" id="PF01740">
    <property type="entry name" value="STAS"/>
    <property type="match status" value="1"/>
</dbReference>
<dbReference type="EMBL" id="PGXC01000001">
    <property type="protein sequence ID" value="PKK91920.1"/>
    <property type="molecule type" value="Genomic_DNA"/>
</dbReference>
<dbReference type="AlphaFoldDB" id="A0A2N1PUB9"/>
<dbReference type="PROSITE" id="PS50801">
    <property type="entry name" value="STAS"/>
    <property type="match status" value="1"/>
</dbReference>